<sequence>MFAMNTYFEQIARNAIREIERISTTPRVAREAGVPEATLPRLLATGDFKESELEALSRAQRVNMSELLPTSAKTPLTPYSLWLPTALPKEPPMTLSDAMRYVREIATNEGLQFSKRQLRTRVVYYPN</sequence>
<evidence type="ECO:0000313" key="1">
    <source>
        <dbReference type="EMBL" id="ATH96031.1"/>
    </source>
</evidence>
<dbReference type="Proteomes" id="UP000815698">
    <property type="component" value="Chromosome"/>
</dbReference>
<name>A0ABN5DLN2_9MICO</name>
<dbReference type="EMBL" id="CP023482">
    <property type="protein sequence ID" value="ATH96031.1"/>
    <property type="molecule type" value="Genomic_DNA"/>
</dbReference>
<organism evidence="1 2">
    <name type="scientific">Dermabacter jinjuensis</name>
    <dbReference type="NCBI Taxonomy" id="1667168"/>
    <lineage>
        <taxon>Bacteria</taxon>
        <taxon>Bacillati</taxon>
        <taxon>Actinomycetota</taxon>
        <taxon>Actinomycetes</taxon>
        <taxon>Micrococcales</taxon>
        <taxon>Dermabacteraceae</taxon>
        <taxon>Dermabacter</taxon>
    </lineage>
</organism>
<proteinExistence type="predicted"/>
<accession>A0ABN5DLN2</accession>
<protein>
    <submittedName>
        <fullName evidence="1">Uncharacterized protein</fullName>
    </submittedName>
</protein>
<keyword evidence="2" id="KW-1185">Reference proteome</keyword>
<gene>
    <name evidence="1" type="ORF">COP05_02180</name>
</gene>
<evidence type="ECO:0000313" key="2">
    <source>
        <dbReference type="Proteomes" id="UP000815698"/>
    </source>
</evidence>
<reference evidence="1 2" key="1">
    <citation type="journal article" date="2016" name="Int. J. Syst. Evol. Microbiol.">
        <title>Dermabacter jinjuensis sp. nov., a novel species of the genus Dermabacter isolated from a clinical specimen.</title>
        <authorList>
            <person name="Park Y.K."/>
            <person name="Lee K.M."/>
            <person name="Lee W.K."/>
            <person name="Cho M.J."/>
            <person name="Lee H.S."/>
            <person name="Cho Y.G."/>
            <person name="Lee Y.C."/>
            <person name="Lee W.K."/>
            <person name="Seong W.K."/>
            <person name="Hwang K.J."/>
        </authorList>
    </citation>
    <scope>NUCLEOTIDE SEQUENCE [LARGE SCALE GENOMIC DNA]</scope>
    <source>
        <strain evidence="1 2">32T</strain>
    </source>
</reference>